<dbReference type="InterPro" id="IPR029016">
    <property type="entry name" value="GAF-like_dom_sf"/>
</dbReference>
<dbReference type="InterPro" id="IPR003018">
    <property type="entry name" value="GAF"/>
</dbReference>
<dbReference type="PANTHER" id="PTHR43711:SF1">
    <property type="entry name" value="HISTIDINE KINASE 1"/>
    <property type="match status" value="1"/>
</dbReference>
<dbReference type="EMBL" id="AP012029">
    <property type="protein sequence ID" value="BAJ63418.1"/>
    <property type="molecule type" value="Genomic_DNA"/>
</dbReference>
<dbReference type="SMART" id="SM00387">
    <property type="entry name" value="HATPase_c"/>
    <property type="match status" value="1"/>
</dbReference>
<dbReference type="Gene3D" id="1.10.287.130">
    <property type="match status" value="1"/>
</dbReference>
<organism evidence="9 10">
    <name type="scientific">Anaerolinea thermophila (strain DSM 14523 / JCM 11388 / NBRC 100420 / UNI-1)</name>
    <dbReference type="NCBI Taxonomy" id="926569"/>
    <lineage>
        <taxon>Bacteria</taxon>
        <taxon>Bacillati</taxon>
        <taxon>Chloroflexota</taxon>
        <taxon>Anaerolineae</taxon>
        <taxon>Anaerolineales</taxon>
        <taxon>Anaerolineaceae</taxon>
        <taxon>Anaerolinea</taxon>
    </lineage>
</organism>
<evidence type="ECO:0000259" key="8">
    <source>
        <dbReference type="PROSITE" id="PS50109"/>
    </source>
</evidence>
<dbReference type="FunFam" id="1.10.287.130:FF:000001">
    <property type="entry name" value="Two-component sensor histidine kinase"/>
    <property type="match status" value="1"/>
</dbReference>
<dbReference type="RefSeq" id="WP_013559802.1">
    <property type="nucleotide sequence ID" value="NC_014960.1"/>
</dbReference>
<dbReference type="InterPro" id="IPR036890">
    <property type="entry name" value="HATPase_C_sf"/>
</dbReference>
<dbReference type="InterPro" id="IPR003661">
    <property type="entry name" value="HisK_dim/P_dom"/>
</dbReference>
<dbReference type="eggNOG" id="COG2205">
    <property type="taxonomic scope" value="Bacteria"/>
</dbReference>
<evidence type="ECO:0000256" key="2">
    <source>
        <dbReference type="ARBA" id="ARBA00012438"/>
    </source>
</evidence>
<evidence type="ECO:0000256" key="7">
    <source>
        <dbReference type="ARBA" id="ARBA00023136"/>
    </source>
</evidence>
<dbReference type="CDD" id="cd00075">
    <property type="entry name" value="HATPase"/>
    <property type="match status" value="1"/>
</dbReference>
<accession>E8N4Q4</accession>
<dbReference type="SUPFAM" id="SSF47384">
    <property type="entry name" value="Homodimeric domain of signal transducing histidine kinase"/>
    <property type="match status" value="1"/>
</dbReference>
<comment type="catalytic activity">
    <reaction evidence="1">
        <text>ATP + protein L-histidine = ADP + protein N-phospho-L-histidine.</text>
        <dbReference type="EC" id="2.7.13.3"/>
    </reaction>
</comment>
<dbReference type="KEGG" id="atm:ANT_13900"/>
<evidence type="ECO:0000256" key="1">
    <source>
        <dbReference type="ARBA" id="ARBA00000085"/>
    </source>
</evidence>
<dbReference type="PANTHER" id="PTHR43711">
    <property type="entry name" value="TWO-COMPONENT HISTIDINE KINASE"/>
    <property type="match status" value="1"/>
</dbReference>
<dbReference type="Pfam" id="PF01590">
    <property type="entry name" value="GAF"/>
    <property type="match status" value="1"/>
</dbReference>
<dbReference type="GO" id="GO:0000155">
    <property type="term" value="F:phosphorelay sensor kinase activity"/>
    <property type="evidence" value="ECO:0007669"/>
    <property type="project" value="InterPro"/>
</dbReference>
<dbReference type="SMART" id="SM00065">
    <property type="entry name" value="GAF"/>
    <property type="match status" value="1"/>
</dbReference>
<dbReference type="FunFam" id="3.30.565.10:FF:000006">
    <property type="entry name" value="Sensor histidine kinase WalK"/>
    <property type="match status" value="1"/>
</dbReference>
<evidence type="ECO:0000313" key="9">
    <source>
        <dbReference type="EMBL" id="BAJ63418.1"/>
    </source>
</evidence>
<dbReference type="InterPro" id="IPR003594">
    <property type="entry name" value="HATPase_dom"/>
</dbReference>
<dbReference type="Proteomes" id="UP000008922">
    <property type="component" value="Chromosome"/>
</dbReference>
<dbReference type="InParanoid" id="E8N4Q4"/>
<dbReference type="PRINTS" id="PR00344">
    <property type="entry name" value="BCTRLSENSOR"/>
</dbReference>
<evidence type="ECO:0000256" key="3">
    <source>
        <dbReference type="ARBA" id="ARBA00022553"/>
    </source>
</evidence>
<proteinExistence type="predicted"/>
<dbReference type="CDD" id="cd00082">
    <property type="entry name" value="HisKA"/>
    <property type="match status" value="1"/>
</dbReference>
<dbReference type="Pfam" id="PF02518">
    <property type="entry name" value="HATPase_c"/>
    <property type="match status" value="1"/>
</dbReference>
<name>E8N4Q4_ANATU</name>
<dbReference type="Gene3D" id="3.30.450.40">
    <property type="match status" value="1"/>
</dbReference>
<reference evidence="9 10" key="1">
    <citation type="submission" date="2010-12" db="EMBL/GenBank/DDBJ databases">
        <title>Whole genome sequence of Anaerolinea thermophila UNI-1.</title>
        <authorList>
            <person name="Narita-Yamada S."/>
            <person name="Kishi E."/>
            <person name="Watanabe Y."/>
            <person name="Takasaki K."/>
            <person name="Ankai A."/>
            <person name="Oguchi A."/>
            <person name="Fukui S."/>
            <person name="Takahashi M."/>
            <person name="Yashiro I."/>
            <person name="Hosoyama A."/>
            <person name="Sekiguchi Y."/>
            <person name="Hanada S."/>
            <person name="Fujita N."/>
        </authorList>
    </citation>
    <scope>NUCLEOTIDE SEQUENCE [LARGE SCALE GENOMIC DNA]</scope>
    <source>
        <strain evidence="10">DSM 14523 / JCM 11388 / NBRC 100420 / UNI-1</strain>
    </source>
</reference>
<keyword evidence="3" id="KW-0597">Phosphoprotein</keyword>
<dbReference type="STRING" id="926569.ANT_13900"/>
<feature type="domain" description="Histidine kinase" evidence="8">
    <location>
        <begin position="186"/>
        <end position="401"/>
    </location>
</feature>
<keyword evidence="4" id="KW-0808">Transferase</keyword>
<dbReference type="HOGENOM" id="CLU_663325_0_0_0"/>
<dbReference type="Gene3D" id="3.30.565.10">
    <property type="entry name" value="Histidine kinase-like ATPase, C-terminal domain"/>
    <property type="match status" value="1"/>
</dbReference>
<keyword evidence="7" id="KW-0472">Membrane</keyword>
<protein>
    <recommendedName>
        <fullName evidence="2">histidine kinase</fullName>
        <ecNumber evidence="2">2.7.13.3</ecNumber>
    </recommendedName>
</protein>
<dbReference type="InterPro" id="IPR005467">
    <property type="entry name" value="His_kinase_dom"/>
</dbReference>
<dbReference type="SUPFAM" id="SSF55874">
    <property type="entry name" value="ATPase domain of HSP90 chaperone/DNA topoisomerase II/histidine kinase"/>
    <property type="match status" value="1"/>
</dbReference>
<keyword evidence="6" id="KW-0902">Two-component regulatory system</keyword>
<dbReference type="InterPro" id="IPR004358">
    <property type="entry name" value="Sig_transdc_His_kin-like_C"/>
</dbReference>
<dbReference type="InterPro" id="IPR036097">
    <property type="entry name" value="HisK_dim/P_sf"/>
</dbReference>
<dbReference type="AlphaFoldDB" id="E8N4Q4"/>
<dbReference type="InterPro" id="IPR050736">
    <property type="entry name" value="Sensor_HK_Regulatory"/>
</dbReference>
<dbReference type="Pfam" id="PF00512">
    <property type="entry name" value="HisKA"/>
    <property type="match status" value="1"/>
</dbReference>
<keyword evidence="5 9" id="KW-0418">Kinase</keyword>
<sequence>MTTPDPTTQAVEVHHLYEISRIVTQSTDWNSALDQIVPLLRSIFIFDNLAVYLADPFHHTLDVMFARAVGRGRSAEADIAWGENIANQIMDHPEVKIIEPATVSAQNRLASPYILGIPLQAGERTLGVLVLIRFGGPPFNQAYIHLAQFIAQQISLLVERQNLQKAYDLLEAQSKESRVQEDFISTITHELRTPLGFIKGYTTTLLRSDTEWDPQMQQEFLKIIDQETDRLQELIENLLDSARLQSGTLKMIFQPVRLDSLVRSTIEHLRMHHPTFTAHLETDTPLSPIEADPKRINQVLENLFHNAIKYAPGSDVWVKIKEQDGEITLTIEDHGPGIPQRYLPFVFERFFRNPDASPNIHGTGLGLFICKKIIQAHHGNIQVNSIQGKGTTFIIRLPLHQPKGGDFGELSEEA</sequence>
<evidence type="ECO:0000256" key="5">
    <source>
        <dbReference type="ARBA" id="ARBA00022777"/>
    </source>
</evidence>
<evidence type="ECO:0000313" key="10">
    <source>
        <dbReference type="Proteomes" id="UP000008922"/>
    </source>
</evidence>
<dbReference type="EC" id="2.7.13.3" evidence="2"/>
<gene>
    <name evidence="9" type="ordered locus">ANT_13900</name>
</gene>
<keyword evidence="10" id="KW-1185">Reference proteome</keyword>
<evidence type="ECO:0000256" key="4">
    <source>
        <dbReference type="ARBA" id="ARBA00022679"/>
    </source>
</evidence>
<dbReference type="PROSITE" id="PS50109">
    <property type="entry name" value="HIS_KIN"/>
    <property type="match status" value="1"/>
</dbReference>
<evidence type="ECO:0000256" key="6">
    <source>
        <dbReference type="ARBA" id="ARBA00023012"/>
    </source>
</evidence>
<dbReference type="SUPFAM" id="SSF55781">
    <property type="entry name" value="GAF domain-like"/>
    <property type="match status" value="1"/>
</dbReference>
<dbReference type="OrthoDB" id="9777816at2"/>
<dbReference type="SMART" id="SM00388">
    <property type="entry name" value="HisKA"/>
    <property type="match status" value="1"/>
</dbReference>